<dbReference type="EMBL" id="REGA01000017">
    <property type="protein sequence ID" value="RQG92289.1"/>
    <property type="molecule type" value="Genomic_DNA"/>
</dbReference>
<protein>
    <submittedName>
        <fullName evidence="1">ArsR family transcriptional regulator</fullName>
    </submittedName>
</protein>
<comment type="caution">
    <text evidence="1">The sequence shown here is derived from an EMBL/GenBank/DDBJ whole genome shotgun (WGS) entry which is preliminary data.</text>
</comment>
<gene>
    <name evidence="1" type="ORF">EA473_16985</name>
</gene>
<sequence>MCVYNDDVCMCANQDELYDAISNETRRNLLFSLLNEAPQTDLPNNLDTPPGNLDRIEYRHKHLPKLDDYGFINWNRELDRVERGPRFGDVRPVLEALYKHHAEFKCSPSPQ</sequence>
<dbReference type="Proteomes" id="UP000282323">
    <property type="component" value="Unassembled WGS sequence"/>
</dbReference>
<evidence type="ECO:0000313" key="1">
    <source>
        <dbReference type="EMBL" id="RQG92289.1"/>
    </source>
</evidence>
<reference evidence="1 2" key="1">
    <citation type="submission" date="2018-10" db="EMBL/GenBank/DDBJ databases">
        <title>Natrarchaeobius chitinivorans gen. nov., sp. nov., and Natrarchaeobius haloalkaliphilus sp. nov., alkaliphilic, chitin-utilizing haloarchaea from hypersaline alkaline lakes.</title>
        <authorList>
            <person name="Sorokin D.Y."/>
            <person name="Elcheninov A.G."/>
            <person name="Kostrikina N.A."/>
            <person name="Bale N.J."/>
            <person name="Sinninghe Damste J.S."/>
            <person name="Khijniak T.V."/>
            <person name="Kublanov I.V."/>
            <person name="Toshchakov S.V."/>
        </authorList>
    </citation>
    <scope>NUCLEOTIDE SEQUENCE [LARGE SCALE GENOMIC DNA]</scope>
    <source>
        <strain evidence="1 2">AArcht4T</strain>
    </source>
</reference>
<accession>A0A3N6P3I7</accession>
<evidence type="ECO:0000313" key="2">
    <source>
        <dbReference type="Proteomes" id="UP000282323"/>
    </source>
</evidence>
<dbReference type="AlphaFoldDB" id="A0A3N6P3I7"/>
<proteinExistence type="predicted"/>
<name>A0A3N6P3I7_NATCH</name>
<organism evidence="1 2">
    <name type="scientific">Natrarchaeobius chitinivorans</name>
    <dbReference type="NCBI Taxonomy" id="1679083"/>
    <lineage>
        <taxon>Archaea</taxon>
        <taxon>Methanobacteriati</taxon>
        <taxon>Methanobacteriota</taxon>
        <taxon>Stenosarchaea group</taxon>
        <taxon>Halobacteria</taxon>
        <taxon>Halobacteriales</taxon>
        <taxon>Natrialbaceae</taxon>
        <taxon>Natrarchaeobius</taxon>
    </lineage>
</organism>
<keyword evidence="2" id="KW-1185">Reference proteome</keyword>